<dbReference type="Proteomes" id="UP000051061">
    <property type="component" value="Unassembled WGS sequence"/>
</dbReference>
<keyword evidence="3 5" id="KW-1133">Transmembrane helix</keyword>
<gene>
    <name evidence="7" type="ORF">AN965_13605</name>
</gene>
<feature type="domain" description="O-antigen ligase-related" evidence="6">
    <location>
        <begin position="195"/>
        <end position="330"/>
    </location>
</feature>
<evidence type="ECO:0000256" key="5">
    <source>
        <dbReference type="SAM" id="Phobius"/>
    </source>
</evidence>
<dbReference type="GO" id="GO:0016020">
    <property type="term" value="C:membrane"/>
    <property type="evidence" value="ECO:0007669"/>
    <property type="project" value="UniProtKB-SubCell"/>
</dbReference>
<name>A0A9D5DR72_9BACI</name>
<evidence type="ECO:0000256" key="3">
    <source>
        <dbReference type="ARBA" id="ARBA00022989"/>
    </source>
</evidence>
<dbReference type="EMBL" id="LJJD01000028">
    <property type="protein sequence ID" value="KQL56489.1"/>
    <property type="molecule type" value="Genomic_DNA"/>
</dbReference>
<protein>
    <recommendedName>
        <fullName evidence="6">O-antigen ligase-related domain-containing protein</fullName>
    </recommendedName>
</protein>
<reference evidence="7 8" key="1">
    <citation type="submission" date="2015-09" db="EMBL/GenBank/DDBJ databases">
        <title>Genome sequencing project for genomic taxonomy and phylogenomics of Bacillus-like bacteria.</title>
        <authorList>
            <person name="Liu B."/>
            <person name="Wang J."/>
            <person name="Zhu Y."/>
            <person name="Liu G."/>
            <person name="Chen Q."/>
            <person name="Chen Z."/>
            <person name="Lan J."/>
            <person name="Che J."/>
            <person name="Ge C."/>
            <person name="Shi H."/>
            <person name="Pan Z."/>
            <person name="Liu X."/>
        </authorList>
    </citation>
    <scope>NUCLEOTIDE SEQUENCE [LARGE SCALE GENOMIC DNA]</scope>
    <source>
        <strain evidence="7 8">DSM 19153</strain>
    </source>
</reference>
<feature type="transmembrane region" description="Helical" evidence="5">
    <location>
        <begin position="347"/>
        <end position="364"/>
    </location>
</feature>
<dbReference type="InterPro" id="IPR051533">
    <property type="entry name" value="WaaL-like"/>
</dbReference>
<evidence type="ECO:0000259" key="6">
    <source>
        <dbReference type="Pfam" id="PF04932"/>
    </source>
</evidence>
<feature type="transmembrane region" description="Helical" evidence="5">
    <location>
        <begin position="313"/>
        <end position="335"/>
    </location>
</feature>
<proteinExistence type="predicted"/>
<feature type="transmembrane region" description="Helical" evidence="5">
    <location>
        <begin position="121"/>
        <end position="145"/>
    </location>
</feature>
<dbReference type="PANTHER" id="PTHR37422:SF13">
    <property type="entry name" value="LIPOPOLYSACCHARIDE BIOSYNTHESIS PROTEIN PA4999-RELATED"/>
    <property type="match status" value="1"/>
</dbReference>
<evidence type="ECO:0000313" key="7">
    <source>
        <dbReference type="EMBL" id="KQL56489.1"/>
    </source>
</evidence>
<evidence type="ECO:0000313" key="8">
    <source>
        <dbReference type="Proteomes" id="UP000051061"/>
    </source>
</evidence>
<dbReference type="AlphaFoldDB" id="A0A9D5DR72"/>
<keyword evidence="8" id="KW-1185">Reference proteome</keyword>
<dbReference type="Pfam" id="PF04932">
    <property type="entry name" value="Wzy_C"/>
    <property type="match status" value="1"/>
</dbReference>
<feature type="transmembrane region" description="Helical" evidence="5">
    <location>
        <begin position="233"/>
        <end position="252"/>
    </location>
</feature>
<feature type="transmembrane region" description="Helical" evidence="5">
    <location>
        <begin position="44"/>
        <end position="62"/>
    </location>
</feature>
<feature type="transmembrane region" description="Helical" evidence="5">
    <location>
        <begin position="14"/>
        <end position="32"/>
    </location>
</feature>
<comment type="subcellular location">
    <subcellularLocation>
        <location evidence="1">Membrane</location>
        <topology evidence="1">Multi-pass membrane protein</topology>
    </subcellularLocation>
</comment>
<feature type="transmembrane region" description="Helical" evidence="5">
    <location>
        <begin position="190"/>
        <end position="221"/>
    </location>
</feature>
<keyword evidence="2 5" id="KW-0812">Transmembrane</keyword>
<feature type="transmembrane region" description="Helical" evidence="5">
    <location>
        <begin position="166"/>
        <end position="184"/>
    </location>
</feature>
<keyword evidence="4 5" id="KW-0472">Membrane</keyword>
<evidence type="ECO:0000256" key="1">
    <source>
        <dbReference type="ARBA" id="ARBA00004141"/>
    </source>
</evidence>
<evidence type="ECO:0000256" key="2">
    <source>
        <dbReference type="ARBA" id="ARBA00022692"/>
    </source>
</evidence>
<feature type="transmembrane region" description="Helical" evidence="5">
    <location>
        <begin position="68"/>
        <end position="88"/>
    </location>
</feature>
<dbReference type="PANTHER" id="PTHR37422">
    <property type="entry name" value="TEICHURONIC ACID BIOSYNTHESIS PROTEIN TUAE"/>
    <property type="match status" value="1"/>
</dbReference>
<sequence length="399" mass="45351">MSEVGILIKNKQELNINMTLVLILVFIPLILPDYLQTITIIDDLSILLAIIIFIVALTLSILYKKMNIFVILSILFLVWRYFSSYYLAGSITDFSNILKTASVLLMINLVVRNYTKPLIRALYIIFVIYIVANFLSLLIFPEGLYLDNPRDNQYRSAWLLGIRNQFAYFIIPGIAIVLLHAWFFKNRLTLISSIVLIIAVVSILSVSSATAIVSIVLLLVLYLINLRKKIKPFISFSNLSILYVGIWILLVVSNSIGPLQTLIVDYLERDMTLSGRTAIWEQVLNVIPESFWYGFGINVRILVSHTYFGSHNLILQTTLESGIIGLILLISCVVVSGIQLQKFRNSNITIILLVAVFGIFIGGLTESYRLNYLFLLMALSWNVKHLIMNQKLYLEKKGN</sequence>
<accession>A0A9D5DR72</accession>
<organism evidence="7 8">
    <name type="scientific">Alkalicoccobacillus plakortidis</name>
    <dbReference type="NCBI Taxonomy" id="444060"/>
    <lineage>
        <taxon>Bacteria</taxon>
        <taxon>Bacillati</taxon>
        <taxon>Bacillota</taxon>
        <taxon>Bacilli</taxon>
        <taxon>Bacillales</taxon>
        <taxon>Bacillaceae</taxon>
        <taxon>Alkalicoccobacillus</taxon>
    </lineage>
</organism>
<dbReference type="InterPro" id="IPR007016">
    <property type="entry name" value="O-antigen_ligase-rel_domated"/>
</dbReference>
<comment type="caution">
    <text evidence="7">The sequence shown here is derived from an EMBL/GenBank/DDBJ whole genome shotgun (WGS) entry which is preliminary data.</text>
</comment>
<evidence type="ECO:0000256" key="4">
    <source>
        <dbReference type="ARBA" id="ARBA00023136"/>
    </source>
</evidence>